<evidence type="ECO:0000256" key="9">
    <source>
        <dbReference type="SAM" id="Phobius"/>
    </source>
</evidence>
<dbReference type="RefSeq" id="WP_377771304.1">
    <property type="nucleotide sequence ID" value="NZ_JBHUOQ010000001.1"/>
</dbReference>
<evidence type="ECO:0000256" key="6">
    <source>
        <dbReference type="ARBA" id="ARBA00022989"/>
    </source>
</evidence>
<comment type="function">
    <text evidence="8">Probably a riboflavin-binding protein that interacts with the energy-coupling factor (ECF) ABC-transporter complex.</text>
</comment>
<dbReference type="PANTHER" id="PTHR38438:SF1">
    <property type="entry name" value="RIBOFLAVIN TRANSPORTER RIBU"/>
    <property type="match status" value="1"/>
</dbReference>
<dbReference type="Gene3D" id="1.10.1760.20">
    <property type="match status" value="1"/>
</dbReference>
<dbReference type="Proteomes" id="UP001597519">
    <property type="component" value="Unassembled WGS sequence"/>
</dbReference>
<evidence type="ECO:0000256" key="1">
    <source>
        <dbReference type="ARBA" id="ARBA00004651"/>
    </source>
</evidence>
<sequence>MEKQRLRKLIIISILSSLSFILMLIKFPIPFLPPYLTVDFSDIPAFIAFMLFGGAAGSLVIIFKIVIYGLLAASEPIGPIANMLASFSLLLPIYFIYMRRPSKKALITGFIVGTAALTVMLAVLNYFVLLPMYGMIIDQTDIINNLRVIITAGIIPFNIIKGILVSVVGFIIYLKLLPKLRNL</sequence>
<organism evidence="10 11">
    <name type="scientific">Corticicoccus populi</name>
    <dbReference type="NCBI Taxonomy" id="1812821"/>
    <lineage>
        <taxon>Bacteria</taxon>
        <taxon>Bacillati</taxon>
        <taxon>Bacillota</taxon>
        <taxon>Bacilli</taxon>
        <taxon>Bacillales</taxon>
        <taxon>Staphylococcaceae</taxon>
        <taxon>Corticicoccus</taxon>
    </lineage>
</organism>
<keyword evidence="4 8" id="KW-1003">Cell membrane</keyword>
<accession>A0ABW5WRD9</accession>
<dbReference type="EMBL" id="JBHUOQ010000001">
    <property type="protein sequence ID" value="MFD2829366.1"/>
    <property type="molecule type" value="Genomic_DNA"/>
</dbReference>
<comment type="subcellular location">
    <subcellularLocation>
        <location evidence="1">Cell membrane</location>
        <topology evidence="1">Multi-pass membrane protein</topology>
    </subcellularLocation>
</comment>
<feature type="transmembrane region" description="Helical" evidence="9">
    <location>
        <begin position="105"/>
        <end position="128"/>
    </location>
</feature>
<dbReference type="InterPro" id="IPR025720">
    <property type="entry name" value="RibU"/>
</dbReference>
<comment type="similarity">
    <text evidence="2 8">Belongs to the prokaryotic riboflavin transporter (P-RFT) (TC 2.A.87) family.</text>
</comment>
<evidence type="ECO:0000256" key="7">
    <source>
        <dbReference type="ARBA" id="ARBA00023136"/>
    </source>
</evidence>
<evidence type="ECO:0000256" key="2">
    <source>
        <dbReference type="ARBA" id="ARBA00005540"/>
    </source>
</evidence>
<evidence type="ECO:0000313" key="11">
    <source>
        <dbReference type="Proteomes" id="UP001597519"/>
    </source>
</evidence>
<keyword evidence="3 8" id="KW-0813">Transport</keyword>
<dbReference type="PIRSF" id="PIRSF037778">
    <property type="entry name" value="UCP037778_transp_RibU"/>
    <property type="match status" value="1"/>
</dbReference>
<protein>
    <recommendedName>
        <fullName evidence="8">Riboflavin transporter</fullName>
    </recommendedName>
</protein>
<evidence type="ECO:0000256" key="4">
    <source>
        <dbReference type="ARBA" id="ARBA00022475"/>
    </source>
</evidence>
<proteinExistence type="inferred from homology"/>
<feature type="transmembrane region" description="Helical" evidence="9">
    <location>
        <begin position="6"/>
        <end position="25"/>
    </location>
</feature>
<comment type="caution">
    <text evidence="10">The sequence shown here is derived from an EMBL/GenBank/DDBJ whole genome shotgun (WGS) entry which is preliminary data.</text>
</comment>
<gene>
    <name evidence="10" type="ORF">ACFSX4_02735</name>
</gene>
<dbReference type="InterPro" id="IPR024529">
    <property type="entry name" value="ECF_trnsprt_substrate-spec"/>
</dbReference>
<keyword evidence="6 9" id="KW-1133">Transmembrane helix</keyword>
<feature type="transmembrane region" description="Helical" evidence="9">
    <location>
        <begin position="46"/>
        <end position="71"/>
    </location>
</feature>
<keyword evidence="5 9" id="KW-0812">Transmembrane</keyword>
<keyword evidence="11" id="KW-1185">Reference proteome</keyword>
<dbReference type="PANTHER" id="PTHR38438">
    <property type="entry name" value="RIBOFLAVIN TRANSPORTER RIBU"/>
    <property type="match status" value="1"/>
</dbReference>
<dbReference type="Pfam" id="PF12822">
    <property type="entry name" value="ECF_trnsprt"/>
    <property type="match status" value="1"/>
</dbReference>
<reference evidence="11" key="1">
    <citation type="journal article" date="2019" name="Int. J. Syst. Evol. Microbiol.">
        <title>The Global Catalogue of Microorganisms (GCM) 10K type strain sequencing project: providing services to taxonomists for standard genome sequencing and annotation.</title>
        <authorList>
            <consortium name="The Broad Institute Genomics Platform"/>
            <consortium name="The Broad Institute Genome Sequencing Center for Infectious Disease"/>
            <person name="Wu L."/>
            <person name="Ma J."/>
        </authorList>
    </citation>
    <scope>NUCLEOTIDE SEQUENCE [LARGE SCALE GENOMIC DNA]</scope>
    <source>
        <strain evidence="11">KCTC 33575</strain>
    </source>
</reference>
<feature type="transmembrane region" description="Helical" evidence="9">
    <location>
        <begin position="148"/>
        <end position="174"/>
    </location>
</feature>
<evidence type="ECO:0000313" key="10">
    <source>
        <dbReference type="EMBL" id="MFD2829366.1"/>
    </source>
</evidence>
<evidence type="ECO:0000256" key="3">
    <source>
        <dbReference type="ARBA" id="ARBA00022448"/>
    </source>
</evidence>
<evidence type="ECO:0000256" key="8">
    <source>
        <dbReference type="PIRNR" id="PIRNR037778"/>
    </source>
</evidence>
<evidence type="ECO:0000256" key="5">
    <source>
        <dbReference type="ARBA" id="ARBA00022692"/>
    </source>
</evidence>
<keyword evidence="7 8" id="KW-0472">Membrane</keyword>
<name>A0ABW5WRD9_9STAP</name>
<feature type="transmembrane region" description="Helical" evidence="9">
    <location>
        <begin position="77"/>
        <end position="98"/>
    </location>
</feature>